<dbReference type="STRING" id="7266.I6V8T5"/>
<feature type="domain" description="Chromo" evidence="5">
    <location>
        <begin position="16"/>
        <end position="74"/>
    </location>
</feature>
<organism evidence="6">
    <name type="scientific">Drosophila guanche</name>
    <name type="common">Fruit fly</name>
    <dbReference type="NCBI Taxonomy" id="7266"/>
    <lineage>
        <taxon>Eukaryota</taxon>
        <taxon>Metazoa</taxon>
        <taxon>Ecdysozoa</taxon>
        <taxon>Arthropoda</taxon>
        <taxon>Hexapoda</taxon>
        <taxon>Insecta</taxon>
        <taxon>Pterygota</taxon>
        <taxon>Neoptera</taxon>
        <taxon>Endopterygota</taxon>
        <taxon>Diptera</taxon>
        <taxon>Brachycera</taxon>
        <taxon>Muscomorpha</taxon>
        <taxon>Ephydroidea</taxon>
        <taxon>Drosophilidae</taxon>
        <taxon>Drosophila</taxon>
        <taxon>Sophophora</taxon>
    </lineage>
</organism>
<dbReference type="SUPFAM" id="SSF54160">
    <property type="entry name" value="Chromo domain-like"/>
    <property type="match status" value="3"/>
</dbReference>
<evidence type="ECO:0000256" key="1">
    <source>
        <dbReference type="ARBA" id="ARBA00004123"/>
    </source>
</evidence>
<evidence type="ECO:0000313" key="6">
    <source>
        <dbReference type="EMBL" id="AFN08750.1"/>
    </source>
</evidence>
<evidence type="ECO:0000256" key="4">
    <source>
        <dbReference type="ARBA" id="ARBA00023242"/>
    </source>
</evidence>
<gene>
    <name evidence="6" type="primary">HP1E</name>
    <name evidence="7" type="ORF">DGUA_6G006153</name>
</gene>
<dbReference type="GO" id="GO:0005634">
    <property type="term" value="C:nucleus"/>
    <property type="evidence" value="ECO:0007669"/>
    <property type="project" value="UniProtKB-SubCell"/>
</dbReference>
<dbReference type="InterPro" id="IPR051219">
    <property type="entry name" value="Heterochromatin_chromo-domain"/>
</dbReference>
<dbReference type="Gene3D" id="2.40.50.40">
    <property type="match status" value="3"/>
</dbReference>
<feature type="domain" description="Chromo" evidence="5">
    <location>
        <begin position="72"/>
        <end position="118"/>
    </location>
</feature>
<evidence type="ECO:0000313" key="7">
    <source>
        <dbReference type="EMBL" id="SPP81159.1"/>
    </source>
</evidence>
<reference evidence="6" key="1">
    <citation type="journal article" date="2012" name="PLoS Genet.">
        <title>Phylogenomic Analysis Reveals Dynamic Evolutionary History of the Drosophila Heterochromatin Protein 1 (HP1) Gene Family.</title>
        <authorList>
            <person name="Levine M.T."/>
            <person name="McCoy C."/>
            <person name="Vermaak D."/>
            <person name="Lee Y.C."/>
            <person name="Hiatt M.A."/>
            <person name="Matsen F.A."/>
            <person name="Malik H.S."/>
        </authorList>
    </citation>
    <scope>NUCLEOTIDE SEQUENCE</scope>
</reference>
<dbReference type="CDD" id="cd00024">
    <property type="entry name" value="CD_CSD"/>
    <property type="match status" value="2"/>
</dbReference>
<dbReference type="EMBL" id="JQ889688">
    <property type="protein sequence ID" value="AFN08750.1"/>
    <property type="molecule type" value="Genomic_DNA"/>
</dbReference>
<protein>
    <submittedName>
        <fullName evidence="7">Blast:Chromobox protein homolog 1</fullName>
    </submittedName>
    <submittedName>
        <fullName evidence="6">HP1E</fullName>
    </submittedName>
</protein>
<accession>I6V8T5</accession>
<dbReference type="PANTHER" id="PTHR22812">
    <property type="entry name" value="CHROMOBOX PROTEIN"/>
    <property type="match status" value="1"/>
</dbReference>
<sequence length="207" mass="24104">MEEPNKTKSEADSPEYIVEKIVGQRTQKGCVEYFVKWLNYPEADNTWELPSDLNYDHLIAAYHTQQSVKRPFTVEKIIGHRTLMGNVEYLVKWLNVSEEGSTWEQPSSLVCDHLIAAYNLQDLNDVYEKKAKRLKVDPTPVIDNPFSRGFEAEKILNSFKNGEEISFLIKFRNLELPLMIKSYVAYVEIPDMVFKHYEKTCTFVTPK</sequence>
<reference evidence="7" key="2">
    <citation type="submission" date="2018-01" db="EMBL/GenBank/DDBJ databases">
        <authorList>
            <person name="Gaut B.S."/>
            <person name="Morton B.R."/>
            <person name="Clegg M.T."/>
            <person name="Duvall M.R."/>
        </authorList>
    </citation>
    <scope>NUCLEOTIDE SEQUENCE</scope>
</reference>
<dbReference type="SMART" id="SM00298">
    <property type="entry name" value="CHROMO"/>
    <property type="match status" value="2"/>
</dbReference>
<dbReference type="InterPro" id="IPR000953">
    <property type="entry name" value="Chromo/chromo_shadow_dom"/>
</dbReference>
<keyword evidence="4" id="KW-0539">Nucleus</keyword>
<dbReference type="InterPro" id="IPR016197">
    <property type="entry name" value="Chromo-like_dom_sf"/>
</dbReference>
<keyword evidence="8" id="KW-1185">Reference proteome</keyword>
<dbReference type="Proteomes" id="UP000268350">
    <property type="component" value="Unassembled WGS sequence"/>
</dbReference>
<dbReference type="InterPro" id="IPR008251">
    <property type="entry name" value="Chromo_shadow_dom"/>
</dbReference>
<dbReference type="Pfam" id="PF00385">
    <property type="entry name" value="Chromo"/>
    <property type="match status" value="2"/>
</dbReference>
<dbReference type="OrthoDB" id="5376140at2759"/>
<evidence type="ECO:0000313" key="8">
    <source>
        <dbReference type="Proteomes" id="UP000268350"/>
    </source>
</evidence>
<comment type="subcellular location">
    <subcellularLocation>
        <location evidence="2">Chromosome</location>
    </subcellularLocation>
    <subcellularLocation>
        <location evidence="1">Nucleus</location>
    </subcellularLocation>
</comment>
<reference evidence="8" key="3">
    <citation type="submission" date="2018-01" db="EMBL/GenBank/DDBJ databases">
        <authorList>
            <person name="Alioto T."/>
            <person name="Alioto T."/>
        </authorList>
    </citation>
    <scope>NUCLEOTIDE SEQUENCE [LARGE SCALE GENOMIC DNA]</scope>
</reference>
<name>I6V8T5_DROGU</name>
<dbReference type="PROSITE" id="PS50013">
    <property type="entry name" value="CHROMO_2"/>
    <property type="match status" value="2"/>
</dbReference>
<dbReference type="Pfam" id="PF01393">
    <property type="entry name" value="Chromo_shadow"/>
    <property type="match status" value="1"/>
</dbReference>
<dbReference type="AlphaFoldDB" id="I6V8T5"/>
<proteinExistence type="predicted"/>
<dbReference type="EMBL" id="OUUW01000005">
    <property type="protein sequence ID" value="SPP81159.1"/>
    <property type="molecule type" value="Genomic_DNA"/>
</dbReference>
<evidence type="ECO:0000256" key="3">
    <source>
        <dbReference type="ARBA" id="ARBA00022454"/>
    </source>
</evidence>
<keyword evidence="3" id="KW-0158">Chromosome</keyword>
<dbReference type="InterPro" id="IPR023780">
    <property type="entry name" value="Chromo_domain"/>
</dbReference>
<evidence type="ECO:0000259" key="5">
    <source>
        <dbReference type="PROSITE" id="PS50013"/>
    </source>
</evidence>
<evidence type="ECO:0000256" key="2">
    <source>
        <dbReference type="ARBA" id="ARBA00004286"/>
    </source>
</evidence>
<dbReference type="OMA" id="YVEIPQM"/>
<dbReference type="GO" id="GO:0005694">
    <property type="term" value="C:chromosome"/>
    <property type="evidence" value="ECO:0007669"/>
    <property type="project" value="UniProtKB-SubCell"/>
</dbReference>